<dbReference type="PANTHER" id="PTHR13799:SF14">
    <property type="entry name" value="GTP CYCLOHYDROLASE 1 TYPE 2 HOMOLOG"/>
    <property type="match status" value="1"/>
</dbReference>
<comment type="caution">
    <text evidence="7">The sequence shown here is derived from an EMBL/GenBank/DDBJ whole genome shotgun (WGS) entry which is preliminary data.</text>
</comment>
<comment type="subunit">
    <text evidence="2">Homohexamer.</text>
</comment>
<feature type="binding site" evidence="6">
    <location>
        <position position="328"/>
    </location>
    <ligand>
        <name>a divalent metal cation</name>
        <dbReference type="ChEBI" id="CHEBI:60240"/>
        <label>1</label>
    </ligand>
</feature>
<gene>
    <name evidence="7" type="ORF">AAG747_11730</name>
</gene>
<dbReference type="PANTHER" id="PTHR13799">
    <property type="entry name" value="NGG1 INTERACTING FACTOR 3"/>
    <property type="match status" value="1"/>
</dbReference>
<feature type="binding site" evidence="6">
    <location>
        <position position="66"/>
    </location>
    <ligand>
        <name>a divalent metal cation</name>
        <dbReference type="ChEBI" id="CHEBI:60240"/>
        <label>1</label>
    </ligand>
</feature>
<dbReference type="Proteomes" id="UP001403385">
    <property type="component" value="Unassembled WGS sequence"/>
</dbReference>
<evidence type="ECO:0000256" key="4">
    <source>
        <dbReference type="ARBA" id="ARBA00022723"/>
    </source>
</evidence>
<sequence length="365" mass="40414">MLKIKDITTYLESKAPRSYQESYDNAGLIVGNPEEEVKGVLVTLDSTEEIVEEAVRTGCNLIVAHHPIVFSGLKKLTGSNYVERTVIKAIKHDIAIYAIHTNLDNVEIGVNRKIAEQIGLENCRILAPKSGRQCKLVTFVPEENKQDVLSALSEAGAGVIGNYSKCSYQTKGTGTFEPNEQTNPHIGEQGSLEYVEEVRLEMVFPDYLQGALIAALKQAHPYEEVAYDIYPLLNNNGAIGSGMIGTLPEAQSPQQFLLYLKERMNLHCIRHTPITGHQVQRVAVCGGAGSFLLKAAKAQKADVFITGDFKYHEFFDAEGTILIADIGHYESEVFTKELLADWLKEQFKGLRVCLSDVNTNPVHYL</sequence>
<dbReference type="Gene3D" id="3.40.1390.30">
    <property type="entry name" value="NIF3 (NGG1p interacting factor 3)-like"/>
    <property type="match status" value="2"/>
</dbReference>
<dbReference type="EMBL" id="JBDKWZ010000006">
    <property type="protein sequence ID" value="MEN7548585.1"/>
    <property type="molecule type" value="Genomic_DNA"/>
</dbReference>
<dbReference type="SUPFAM" id="SSF102705">
    <property type="entry name" value="NIF3 (NGG1p interacting factor 3)-like"/>
    <property type="match status" value="1"/>
</dbReference>
<dbReference type="InterPro" id="IPR017221">
    <property type="entry name" value="DUF34/NIF3_bac"/>
</dbReference>
<accession>A0AAW9SA06</accession>
<dbReference type="AlphaFoldDB" id="A0AAW9SA06"/>
<keyword evidence="4 5" id="KW-0479">Metal-binding</keyword>
<feature type="binding site" evidence="6">
    <location>
        <position position="332"/>
    </location>
    <ligand>
        <name>a divalent metal cation</name>
        <dbReference type="ChEBI" id="CHEBI:60240"/>
        <label>1</label>
    </ligand>
</feature>
<proteinExistence type="inferred from homology"/>
<evidence type="ECO:0000256" key="3">
    <source>
        <dbReference type="ARBA" id="ARBA00022112"/>
    </source>
</evidence>
<dbReference type="PIRSF" id="PIRSF037489">
    <property type="entry name" value="UCP037489_NIF3_YqfO"/>
    <property type="match status" value="1"/>
</dbReference>
<comment type="similarity">
    <text evidence="1 5">Belongs to the GTP cyclohydrolase I type 2/NIF3 family.</text>
</comment>
<organism evidence="7 8">
    <name type="scientific">Rapidithrix thailandica</name>
    <dbReference type="NCBI Taxonomy" id="413964"/>
    <lineage>
        <taxon>Bacteria</taxon>
        <taxon>Pseudomonadati</taxon>
        <taxon>Bacteroidota</taxon>
        <taxon>Cytophagia</taxon>
        <taxon>Cytophagales</taxon>
        <taxon>Flammeovirgaceae</taxon>
        <taxon>Rapidithrix</taxon>
    </lineage>
</organism>
<evidence type="ECO:0000313" key="8">
    <source>
        <dbReference type="Proteomes" id="UP001403385"/>
    </source>
</evidence>
<protein>
    <recommendedName>
        <fullName evidence="3 5">GTP cyclohydrolase 1 type 2 homolog</fullName>
    </recommendedName>
</protein>
<feature type="binding site" evidence="6">
    <location>
        <position position="104"/>
    </location>
    <ligand>
        <name>a divalent metal cation</name>
        <dbReference type="ChEBI" id="CHEBI:60240"/>
        <label>1</label>
    </ligand>
</feature>
<feature type="binding site" evidence="6">
    <location>
        <position position="65"/>
    </location>
    <ligand>
        <name>a divalent metal cation</name>
        <dbReference type="ChEBI" id="CHEBI:60240"/>
        <label>1</label>
    </ligand>
</feature>
<name>A0AAW9SA06_9BACT</name>
<evidence type="ECO:0000313" key="7">
    <source>
        <dbReference type="EMBL" id="MEN7548585.1"/>
    </source>
</evidence>
<dbReference type="InterPro" id="IPR002678">
    <property type="entry name" value="DUF34/NIF3"/>
</dbReference>
<dbReference type="InterPro" id="IPR015867">
    <property type="entry name" value="N-reg_PII/ATP_PRibTrfase_C"/>
</dbReference>
<dbReference type="InterPro" id="IPR036069">
    <property type="entry name" value="DUF34/NIF3_sf"/>
</dbReference>
<evidence type="ECO:0000256" key="2">
    <source>
        <dbReference type="ARBA" id="ARBA00011643"/>
    </source>
</evidence>
<evidence type="ECO:0000256" key="1">
    <source>
        <dbReference type="ARBA" id="ARBA00006964"/>
    </source>
</evidence>
<keyword evidence="8" id="KW-1185">Reference proteome</keyword>
<dbReference type="GO" id="GO:0005737">
    <property type="term" value="C:cytoplasm"/>
    <property type="evidence" value="ECO:0007669"/>
    <property type="project" value="TreeGrafter"/>
</dbReference>
<reference evidence="7 8" key="1">
    <citation type="submission" date="2024-04" db="EMBL/GenBank/DDBJ databases">
        <title>Novel genus in family Flammeovirgaceae.</title>
        <authorList>
            <person name="Nguyen T.H."/>
            <person name="Vuong T.Q."/>
            <person name="Le H."/>
            <person name="Kim S.-G."/>
        </authorList>
    </citation>
    <scope>NUCLEOTIDE SEQUENCE [LARGE SCALE GENOMIC DNA]</scope>
    <source>
        <strain evidence="7 8">JCM 23209</strain>
    </source>
</reference>
<dbReference type="FunFam" id="3.30.70.120:FF:000006">
    <property type="entry name" value="GTP cyclohydrolase 1 type 2 homolog"/>
    <property type="match status" value="1"/>
</dbReference>
<dbReference type="GO" id="GO:0046872">
    <property type="term" value="F:metal ion binding"/>
    <property type="evidence" value="ECO:0007669"/>
    <property type="project" value="UniProtKB-UniRule"/>
</dbReference>
<dbReference type="FunFam" id="3.40.1390.30:FF:000001">
    <property type="entry name" value="GTP cyclohydrolase 1 type 2"/>
    <property type="match status" value="1"/>
</dbReference>
<evidence type="ECO:0000256" key="6">
    <source>
        <dbReference type="PIRSR" id="PIRSR602678-1"/>
    </source>
</evidence>
<dbReference type="Gene3D" id="3.30.70.120">
    <property type="match status" value="1"/>
</dbReference>
<dbReference type="RefSeq" id="WP_346821364.1">
    <property type="nucleotide sequence ID" value="NZ_JBDKWZ010000006.1"/>
</dbReference>
<evidence type="ECO:0000256" key="5">
    <source>
        <dbReference type="PIRNR" id="PIRNR037489"/>
    </source>
</evidence>
<dbReference type="Pfam" id="PF01784">
    <property type="entry name" value="DUF34_NIF3"/>
    <property type="match status" value="1"/>
</dbReference>
<dbReference type="NCBIfam" id="TIGR00486">
    <property type="entry name" value="YbgI_SA1388"/>
    <property type="match status" value="1"/>
</dbReference>